<keyword evidence="3" id="KW-1185">Reference proteome</keyword>
<evidence type="ECO:0000313" key="3">
    <source>
        <dbReference type="Proteomes" id="UP001500929"/>
    </source>
</evidence>
<reference evidence="2 3" key="1">
    <citation type="journal article" date="2019" name="Int. J. Syst. Evol. Microbiol.">
        <title>The Global Catalogue of Microorganisms (GCM) 10K type strain sequencing project: providing services to taxonomists for standard genome sequencing and annotation.</title>
        <authorList>
            <consortium name="The Broad Institute Genomics Platform"/>
            <consortium name="The Broad Institute Genome Sequencing Center for Infectious Disease"/>
            <person name="Wu L."/>
            <person name="Ma J."/>
        </authorList>
    </citation>
    <scope>NUCLEOTIDE SEQUENCE [LARGE SCALE GENOMIC DNA]</scope>
    <source>
        <strain evidence="2 3">JCM 16117</strain>
    </source>
</reference>
<name>A0ABN3DGN4_9MICO</name>
<feature type="compositionally biased region" description="Basic residues" evidence="1">
    <location>
        <begin position="1"/>
        <end position="11"/>
    </location>
</feature>
<dbReference type="EMBL" id="BAAAQY010000003">
    <property type="protein sequence ID" value="GAA2230498.1"/>
    <property type="molecule type" value="Genomic_DNA"/>
</dbReference>
<evidence type="ECO:0000313" key="2">
    <source>
        <dbReference type="EMBL" id="GAA2230498.1"/>
    </source>
</evidence>
<gene>
    <name evidence="2" type="ORF">GCM10009851_14110</name>
</gene>
<feature type="region of interest" description="Disordered" evidence="1">
    <location>
        <begin position="1"/>
        <end position="21"/>
    </location>
</feature>
<protein>
    <recommendedName>
        <fullName evidence="4">CopG family transcriptional regulator</fullName>
    </recommendedName>
</protein>
<accession>A0ABN3DGN4</accession>
<evidence type="ECO:0008006" key="4">
    <source>
        <dbReference type="Google" id="ProtNLM"/>
    </source>
</evidence>
<comment type="caution">
    <text evidence="2">The sequence shown here is derived from an EMBL/GenBank/DDBJ whole genome shotgun (WGS) entry which is preliminary data.</text>
</comment>
<sequence>MAFKAQKRSVSRGRPAVDERREHVKNVSFTEAERALVEAAAAREEPRVPVARWIREAAIEKATREAE</sequence>
<organism evidence="2 3">
    <name type="scientific">Herbiconiux moechotypicola</name>
    <dbReference type="NCBI Taxonomy" id="637393"/>
    <lineage>
        <taxon>Bacteria</taxon>
        <taxon>Bacillati</taxon>
        <taxon>Actinomycetota</taxon>
        <taxon>Actinomycetes</taxon>
        <taxon>Micrococcales</taxon>
        <taxon>Microbacteriaceae</taxon>
        <taxon>Herbiconiux</taxon>
    </lineage>
</organism>
<dbReference type="Proteomes" id="UP001500929">
    <property type="component" value="Unassembled WGS sequence"/>
</dbReference>
<proteinExistence type="predicted"/>
<evidence type="ECO:0000256" key="1">
    <source>
        <dbReference type="SAM" id="MobiDB-lite"/>
    </source>
</evidence>
<dbReference type="RefSeq" id="WP_259478906.1">
    <property type="nucleotide sequence ID" value="NZ_BAAAQY010000003.1"/>
</dbReference>